<feature type="compositionally biased region" description="Pro residues" evidence="1">
    <location>
        <begin position="539"/>
        <end position="557"/>
    </location>
</feature>
<keyword evidence="3" id="KW-1185">Reference proteome</keyword>
<feature type="compositionally biased region" description="Acidic residues" evidence="1">
    <location>
        <begin position="233"/>
        <end position="245"/>
    </location>
</feature>
<feature type="compositionally biased region" description="Pro residues" evidence="1">
    <location>
        <begin position="648"/>
        <end position="661"/>
    </location>
</feature>
<name>A0AAD7MIA9_9AGAR</name>
<feature type="compositionally biased region" description="Pro residues" evidence="1">
    <location>
        <begin position="596"/>
        <end position="610"/>
    </location>
</feature>
<evidence type="ECO:0000256" key="1">
    <source>
        <dbReference type="SAM" id="MobiDB-lite"/>
    </source>
</evidence>
<feature type="compositionally biased region" description="Pro residues" evidence="1">
    <location>
        <begin position="485"/>
        <end position="503"/>
    </location>
</feature>
<protein>
    <submittedName>
        <fullName evidence="2">Uncharacterized protein</fullName>
    </submittedName>
</protein>
<feature type="compositionally biased region" description="Basic and acidic residues" evidence="1">
    <location>
        <begin position="278"/>
        <end position="287"/>
    </location>
</feature>
<comment type="caution">
    <text evidence="2">The sequence shown here is derived from an EMBL/GenBank/DDBJ whole genome shotgun (WGS) entry which is preliminary data.</text>
</comment>
<organism evidence="2 3">
    <name type="scientific">Mycena maculata</name>
    <dbReference type="NCBI Taxonomy" id="230809"/>
    <lineage>
        <taxon>Eukaryota</taxon>
        <taxon>Fungi</taxon>
        <taxon>Dikarya</taxon>
        <taxon>Basidiomycota</taxon>
        <taxon>Agaricomycotina</taxon>
        <taxon>Agaricomycetes</taxon>
        <taxon>Agaricomycetidae</taxon>
        <taxon>Agaricales</taxon>
        <taxon>Marasmiineae</taxon>
        <taxon>Mycenaceae</taxon>
        <taxon>Mycena</taxon>
    </lineage>
</organism>
<dbReference type="Proteomes" id="UP001215280">
    <property type="component" value="Unassembled WGS sequence"/>
</dbReference>
<feature type="compositionally biased region" description="Basic and acidic residues" evidence="1">
    <location>
        <begin position="124"/>
        <end position="134"/>
    </location>
</feature>
<feature type="compositionally biased region" description="Pro residues" evidence="1">
    <location>
        <begin position="457"/>
        <end position="476"/>
    </location>
</feature>
<proteinExistence type="predicted"/>
<reference evidence="2" key="1">
    <citation type="submission" date="2023-03" db="EMBL/GenBank/DDBJ databases">
        <title>Massive genome expansion in bonnet fungi (Mycena s.s.) driven by repeated elements and novel gene families across ecological guilds.</title>
        <authorList>
            <consortium name="Lawrence Berkeley National Laboratory"/>
            <person name="Harder C.B."/>
            <person name="Miyauchi S."/>
            <person name="Viragh M."/>
            <person name="Kuo A."/>
            <person name="Thoen E."/>
            <person name="Andreopoulos B."/>
            <person name="Lu D."/>
            <person name="Skrede I."/>
            <person name="Drula E."/>
            <person name="Henrissat B."/>
            <person name="Morin E."/>
            <person name="Kohler A."/>
            <person name="Barry K."/>
            <person name="LaButti K."/>
            <person name="Morin E."/>
            <person name="Salamov A."/>
            <person name="Lipzen A."/>
            <person name="Mereny Z."/>
            <person name="Hegedus B."/>
            <person name="Baldrian P."/>
            <person name="Stursova M."/>
            <person name="Weitz H."/>
            <person name="Taylor A."/>
            <person name="Grigoriev I.V."/>
            <person name="Nagy L.G."/>
            <person name="Martin F."/>
            <person name="Kauserud H."/>
        </authorList>
    </citation>
    <scope>NUCLEOTIDE SEQUENCE</scope>
    <source>
        <strain evidence="2">CBHHK188m</strain>
    </source>
</reference>
<feature type="compositionally biased region" description="Polar residues" evidence="1">
    <location>
        <begin position="73"/>
        <end position="99"/>
    </location>
</feature>
<feature type="compositionally biased region" description="Acidic residues" evidence="1">
    <location>
        <begin position="360"/>
        <end position="370"/>
    </location>
</feature>
<gene>
    <name evidence="2" type="ORF">DFH07DRAFT_785176</name>
</gene>
<accession>A0AAD7MIA9</accession>
<evidence type="ECO:0000313" key="3">
    <source>
        <dbReference type="Proteomes" id="UP001215280"/>
    </source>
</evidence>
<sequence length="1003" mass="112125">MLLDIPDGFGTQNNWDAMHDSIRYELGGQDSSHTGQAMEVSDDEDSVRSEIMLIQYSLDQYEQPAQGPDDQGSIRSETQRLSHNGDVNLTRVTGDSAGNNGKWRYRSESLERRSVGSEMSLIDDDARHSEHPNSDMDSDSDPDSASVGSEVVSQCFDLKNEMSSDLDEADEATRWQDEPWALSIRYRTAFPDSGLQLGASSNYNEDERGQYEQPAQEFDDQESVASETQTLSLDDDVNVTQDEGDSVGTEFREFGKWRYHPESLERRSVGSEMSLIDDDARHSEHPNSDTSMDSVPDSASVGSEVVPQCFDQTNPDLDYADDVMQEWEDEPRTVTVQYQGSFKFNPASGLARESLVDYESSSDEDEDMPSPEEIPTPSTPLPHCRPLLQSPPKRRRRSTPPLRSGVGPTTHRPVLHYPALLRQGGAILPHLPPVPPTPDWSTPTPQPAQKRSAPANPFLPPRPPTHPARQPVPPRQPAAARSNPVLPPRPPTHPARQPVPPRQPAAARANPLLERPVPAPRPPPTVPPRQPAAARSNPVLPPRPPTHPARQPAPPRQPAAARSNPLERSVPPPRSLPIVPPRQPAAARSNPLLERPVPPPRPPPTVPPRQPAAARSNPLLERPVPPPRPPPIDPPRQPADQARSTPLEPRPPPPTPAPQHPPPRHSTAHSTPQQSAAAPKSSRQTILINNIRARKRSNIGLRKRNLKSPKDAIASAVRELVGGLEELGAMPDRVQQFERHQLPKHGPRTGMLEYDTVGTMGSLWNKRLIDITLERSSTHPQLATADAQDVCSAVKTHLTYKRRQFKERALNRSPDPEFEEERRLEVNRYNRLHKRHDDRLFGLNYFAHEPSVKRNFDIMNQMDPAIHSEDESRGDGRLVARHPPWRSRQNVVTDFFRVPDTLNFATHFRSIGCKHRNPGQLPAIRTHLPETNPTITRIPVGLPENMYDEQWLRRYKEDEPLLYGTLKVQPPIDLRNIQFSGPVMRLVDQTRLSATGAQRMVGK</sequence>
<feature type="region of interest" description="Disordered" evidence="1">
    <location>
        <begin position="193"/>
        <end position="247"/>
    </location>
</feature>
<feature type="compositionally biased region" description="Pro residues" evidence="1">
    <location>
        <begin position="623"/>
        <end position="637"/>
    </location>
</feature>
<feature type="compositionally biased region" description="Polar residues" evidence="1">
    <location>
        <begin position="668"/>
        <end position="688"/>
    </location>
</feature>
<feature type="region of interest" description="Disordered" evidence="1">
    <location>
        <begin position="61"/>
        <end position="174"/>
    </location>
</feature>
<feature type="compositionally biased region" description="Pro residues" evidence="1">
    <location>
        <begin position="517"/>
        <end position="530"/>
    </location>
</feature>
<feature type="compositionally biased region" description="Polar residues" evidence="1">
    <location>
        <begin position="223"/>
        <end position="232"/>
    </location>
</feature>
<dbReference type="EMBL" id="JARJLG010000318">
    <property type="protein sequence ID" value="KAJ7717429.1"/>
    <property type="molecule type" value="Genomic_DNA"/>
</dbReference>
<feature type="compositionally biased region" description="Pro residues" evidence="1">
    <location>
        <begin position="570"/>
        <end position="583"/>
    </location>
</feature>
<evidence type="ECO:0000313" key="2">
    <source>
        <dbReference type="EMBL" id="KAJ7717429.1"/>
    </source>
</evidence>
<dbReference type="AlphaFoldDB" id="A0AAD7MIA9"/>
<feature type="region of interest" description="Disordered" evidence="1">
    <location>
        <begin position="267"/>
        <end position="691"/>
    </location>
</feature>
<feature type="compositionally biased region" description="Acidic residues" evidence="1">
    <location>
        <begin position="318"/>
        <end position="329"/>
    </location>
</feature>
<feature type="compositionally biased region" description="Basic and acidic residues" evidence="1">
    <location>
        <begin position="105"/>
        <end position="115"/>
    </location>
</feature>